<evidence type="ECO:0000313" key="1">
    <source>
        <dbReference type="EMBL" id="AQT23883.1"/>
    </source>
</evidence>
<dbReference type="Pfam" id="PF06067">
    <property type="entry name" value="DUF932"/>
    <property type="match status" value="1"/>
</dbReference>
<reference evidence="1" key="1">
    <citation type="submission" date="2016-12" db="EMBL/GenBank/DDBJ databases">
        <title>Fusion of virulence plasmid pSEN and IncHI2 resistance plasmid in Salmonella enteritidis.</title>
        <authorList>
            <person name="Wong M.H."/>
            <person name="Chen S."/>
        </authorList>
    </citation>
    <scope>NUCLEOTIDE SEQUENCE</scope>
    <source>
        <strain evidence="1">SE380</strain>
        <plasmid evidence="1">unnamed</plasmid>
    </source>
</reference>
<dbReference type="AlphaFoldDB" id="A0A1S6KR93"/>
<keyword evidence="1" id="KW-0614">Plasmid</keyword>
<sequence length="109" mass="12625">MGKRFRKLFCSILMTVRQVIRWFPGCSDLSVQMDWYADHFGEIRVPHKGDIVGQVIEGDYEVMGIFDKATENMESMKSVILNQDEQYLFGKAALTVRYEDENKIPVSPE</sequence>
<proteinExistence type="predicted"/>
<dbReference type="EMBL" id="KY401053">
    <property type="protein sequence ID" value="AQT23883.1"/>
    <property type="molecule type" value="Genomic_DNA"/>
</dbReference>
<organism evidence="1">
    <name type="scientific">Salmonella enteritidis</name>
    <dbReference type="NCBI Taxonomy" id="149539"/>
    <lineage>
        <taxon>Bacteria</taxon>
        <taxon>Pseudomonadati</taxon>
        <taxon>Pseudomonadota</taxon>
        <taxon>Gammaproteobacteria</taxon>
        <taxon>Enterobacterales</taxon>
        <taxon>Enterobacteriaceae</taxon>
        <taxon>Salmonella</taxon>
    </lineage>
</organism>
<evidence type="ECO:0008006" key="2">
    <source>
        <dbReference type="Google" id="ProtNLM"/>
    </source>
</evidence>
<accession>A0A1S6KR93</accession>
<protein>
    <recommendedName>
        <fullName evidence="2">DUF932 domain-containing protein</fullName>
    </recommendedName>
</protein>
<geneLocation type="plasmid" evidence="1">
    <name>unnamed</name>
</geneLocation>
<dbReference type="InterPro" id="IPR026325">
    <property type="entry name" value="DUF932"/>
</dbReference>
<name>A0A1S6KR93_SALEN</name>